<organism evidence="2 3">
    <name type="scientific">[Eubacterium] siraeum</name>
    <dbReference type="NCBI Taxonomy" id="39492"/>
    <lineage>
        <taxon>Bacteria</taxon>
        <taxon>Bacillati</taxon>
        <taxon>Bacillota</taxon>
        <taxon>Clostridia</taxon>
        <taxon>Eubacteriales</taxon>
        <taxon>Oscillospiraceae</taxon>
        <taxon>Oscillospiraceae incertae sedis</taxon>
    </lineage>
</organism>
<name>A0A174ZRC2_9FIRM</name>
<sequence>MLILGIDTAAAPCCAAVYDTEKGQILGSTVINNKLTHSVTLMPVVRDLVRNAELSMEDIGLFAVANGPGSFTGLRIGISAVKGLAFALSKPCAAVSTLEAMAYNVTAYDCVVCAAMDARCNQVYVALFRVNGGKVERLTEEECLKTDEAARMLSEYDDDIMLVGDGAFIMKKATDNEGMENVKIAPDPLRYQTGYGVCLAAVNAPQLTPEQLMPMYLKLPQAQRELMAKNADAYKERKE</sequence>
<dbReference type="AlphaFoldDB" id="A0A174ZRC2"/>
<evidence type="ECO:0000313" key="2">
    <source>
        <dbReference type="EMBL" id="CUQ88307.1"/>
    </source>
</evidence>
<dbReference type="InterPro" id="IPR022496">
    <property type="entry name" value="T6A_TsaB"/>
</dbReference>
<dbReference type="GO" id="GO:0002949">
    <property type="term" value="P:tRNA threonylcarbamoyladenosine modification"/>
    <property type="evidence" value="ECO:0007669"/>
    <property type="project" value="InterPro"/>
</dbReference>
<dbReference type="PANTHER" id="PTHR11735:SF11">
    <property type="entry name" value="TRNA THREONYLCARBAMOYLADENOSINE BIOSYNTHESIS PROTEIN TSAB"/>
    <property type="match status" value="1"/>
</dbReference>
<dbReference type="CDD" id="cd24032">
    <property type="entry name" value="ASKHA_NBD_TsaB"/>
    <property type="match status" value="1"/>
</dbReference>
<protein>
    <submittedName>
        <fullName evidence="2">UGMP family protein</fullName>
    </submittedName>
</protein>
<evidence type="ECO:0000259" key="1">
    <source>
        <dbReference type="Pfam" id="PF00814"/>
    </source>
</evidence>
<dbReference type="NCBIfam" id="TIGR03725">
    <property type="entry name" value="T6A_YeaZ"/>
    <property type="match status" value="1"/>
</dbReference>
<dbReference type="Proteomes" id="UP000095662">
    <property type="component" value="Unassembled WGS sequence"/>
</dbReference>
<reference evidence="2 3" key="1">
    <citation type="submission" date="2015-09" db="EMBL/GenBank/DDBJ databases">
        <authorList>
            <consortium name="Pathogen Informatics"/>
        </authorList>
    </citation>
    <scope>NUCLEOTIDE SEQUENCE [LARGE SCALE GENOMIC DNA]</scope>
    <source>
        <strain evidence="2 3">2789STDY5834928</strain>
    </source>
</reference>
<dbReference type="EMBL" id="CZBY01000013">
    <property type="protein sequence ID" value="CUQ88307.1"/>
    <property type="molecule type" value="Genomic_DNA"/>
</dbReference>
<dbReference type="GO" id="GO:0005829">
    <property type="term" value="C:cytosol"/>
    <property type="evidence" value="ECO:0007669"/>
    <property type="project" value="TreeGrafter"/>
</dbReference>
<proteinExistence type="predicted"/>
<dbReference type="OrthoDB" id="9784166at2"/>
<gene>
    <name evidence="2" type="primary">ydiC</name>
    <name evidence="2" type="ORF">ERS852540_01695</name>
</gene>
<dbReference type="InterPro" id="IPR043129">
    <property type="entry name" value="ATPase_NBD"/>
</dbReference>
<dbReference type="Pfam" id="PF00814">
    <property type="entry name" value="TsaD"/>
    <property type="match status" value="1"/>
</dbReference>
<feature type="domain" description="Gcp-like" evidence="1">
    <location>
        <begin position="35"/>
        <end position="171"/>
    </location>
</feature>
<accession>A0A174ZRC2</accession>
<dbReference type="Gene3D" id="3.30.420.40">
    <property type="match status" value="2"/>
</dbReference>
<dbReference type="STRING" id="39492.ERS852540_01695"/>
<dbReference type="SUPFAM" id="SSF53067">
    <property type="entry name" value="Actin-like ATPase domain"/>
    <property type="match status" value="2"/>
</dbReference>
<dbReference type="InterPro" id="IPR000905">
    <property type="entry name" value="Gcp-like_dom"/>
</dbReference>
<evidence type="ECO:0000313" key="3">
    <source>
        <dbReference type="Proteomes" id="UP000095662"/>
    </source>
</evidence>
<dbReference type="PANTHER" id="PTHR11735">
    <property type="entry name" value="TRNA N6-ADENOSINE THREONYLCARBAMOYLTRANSFERASE"/>
    <property type="match status" value="1"/>
</dbReference>